<dbReference type="AlphaFoldDB" id="A0A2Y9AFG1"/>
<gene>
    <name evidence="1" type="ORF">BCF38_102665</name>
    <name evidence="2" type="ORF">SAMN05421539_102665</name>
</gene>
<dbReference type="PROSITE" id="PS51257">
    <property type="entry name" value="PROKAR_LIPOPROTEIN"/>
    <property type="match status" value="1"/>
</dbReference>
<name>A0A2Y9AFG1_9RHOB</name>
<protein>
    <submittedName>
        <fullName evidence="2">Uncharacterized protein</fullName>
    </submittedName>
</protein>
<evidence type="ECO:0000313" key="4">
    <source>
        <dbReference type="Proteomes" id="UP000251571"/>
    </source>
</evidence>
<sequence>MTRILLLTSLLAAASCTDVNVRRNNAGVVSLSGGHTARISADDLVIVLGRSGFSPDEILEHGPGVRNALAMRGGAEVRKDGQVVAMMSVLDGALYVVSQRGGSYVHDLYE</sequence>
<dbReference type="EMBL" id="UETC01000002">
    <property type="protein sequence ID" value="SSA42018.1"/>
    <property type="molecule type" value="Genomic_DNA"/>
</dbReference>
<dbReference type="Proteomes" id="UP000251571">
    <property type="component" value="Unassembled WGS sequence"/>
</dbReference>
<proteinExistence type="predicted"/>
<accession>A0A2Y9AFG1</accession>
<reference evidence="1 3" key="2">
    <citation type="submission" date="2018-03" db="EMBL/GenBank/DDBJ databases">
        <title>Genomic Encyclopedia of Archaeal and Bacterial Type Strains, Phase II (KMG-II): from individual species to whole genera.</title>
        <authorList>
            <person name="Goeker M."/>
        </authorList>
    </citation>
    <scope>NUCLEOTIDE SEQUENCE [LARGE SCALE GENOMIC DNA]</scope>
    <source>
        <strain evidence="1 3">DSM 25227</strain>
    </source>
</reference>
<evidence type="ECO:0000313" key="1">
    <source>
        <dbReference type="EMBL" id="PWJ21412.1"/>
    </source>
</evidence>
<reference evidence="2 4" key="1">
    <citation type="submission" date="2016-10" db="EMBL/GenBank/DDBJ databases">
        <authorList>
            <person name="Cai Z."/>
        </authorList>
    </citation>
    <scope>NUCLEOTIDE SEQUENCE [LARGE SCALE GENOMIC DNA]</scope>
    <source>
        <strain evidence="2 4">DSM 25227</strain>
    </source>
</reference>
<evidence type="ECO:0000313" key="2">
    <source>
        <dbReference type="EMBL" id="SSA42018.1"/>
    </source>
</evidence>
<dbReference type="OrthoDB" id="7865769at2"/>
<evidence type="ECO:0000313" key="3">
    <source>
        <dbReference type="Proteomes" id="UP000245839"/>
    </source>
</evidence>
<dbReference type="Proteomes" id="UP000245839">
    <property type="component" value="Unassembled WGS sequence"/>
</dbReference>
<organism evidence="2 4">
    <name type="scientific">Jannaschia seohaensis</name>
    <dbReference type="NCBI Taxonomy" id="475081"/>
    <lineage>
        <taxon>Bacteria</taxon>
        <taxon>Pseudomonadati</taxon>
        <taxon>Pseudomonadota</taxon>
        <taxon>Alphaproteobacteria</taxon>
        <taxon>Rhodobacterales</taxon>
        <taxon>Roseobacteraceae</taxon>
        <taxon>Jannaschia</taxon>
    </lineage>
</organism>
<dbReference type="EMBL" id="QGDJ01000002">
    <property type="protein sequence ID" value="PWJ21412.1"/>
    <property type="molecule type" value="Genomic_DNA"/>
</dbReference>
<dbReference type="RefSeq" id="WP_146204820.1">
    <property type="nucleotide sequence ID" value="NZ_QGDJ01000002.1"/>
</dbReference>
<keyword evidence="3" id="KW-1185">Reference proteome</keyword>